<dbReference type="EMBL" id="FNES01000007">
    <property type="protein sequence ID" value="SDJ73609.1"/>
    <property type="molecule type" value="Genomic_DNA"/>
</dbReference>
<dbReference type="PRINTS" id="PR00413">
    <property type="entry name" value="HADHALOGNASE"/>
</dbReference>
<evidence type="ECO:0000256" key="2">
    <source>
        <dbReference type="ARBA" id="ARBA00022801"/>
    </source>
</evidence>
<dbReference type="NCBIfam" id="TIGR01493">
    <property type="entry name" value="HAD-SF-IA-v2"/>
    <property type="match status" value="1"/>
</dbReference>
<dbReference type="InterPro" id="IPR006439">
    <property type="entry name" value="HAD-SF_hydro_IA"/>
</dbReference>
<dbReference type="Gene3D" id="1.10.150.240">
    <property type="entry name" value="Putative phosphatase, domain 2"/>
    <property type="match status" value="1"/>
</dbReference>
<accession>A0A1G8W5P8</accession>
<dbReference type="NCBIfam" id="TIGR01428">
    <property type="entry name" value="HAD_type_II"/>
    <property type="match status" value="1"/>
</dbReference>
<comment type="similarity">
    <text evidence="1 3">Belongs to the HAD-like hydrolase superfamily. S-2-haloalkanoic acid dehalogenase family.</text>
</comment>
<dbReference type="EC" id="3.8.1.2" evidence="3"/>
<dbReference type="SFLD" id="SFLDS00003">
    <property type="entry name" value="Haloacid_Dehalogenase"/>
    <property type="match status" value="1"/>
</dbReference>
<evidence type="ECO:0000256" key="3">
    <source>
        <dbReference type="RuleBase" id="RU368077"/>
    </source>
</evidence>
<evidence type="ECO:0000313" key="5">
    <source>
        <dbReference type="Proteomes" id="UP000198525"/>
    </source>
</evidence>
<dbReference type="RefSeq" id="WP_089685857.1">
    <property type="nucleotide sequence ID" value="NZ_FNES01000007.1"/>
</dbReference>
<dbReference type="AlphaFoldDB" id="A0A1G8W5P8"/>
<evidence type="ECO:0000313" key="4">
    <source>
        <dbReference type="EMBL" id="SDJ73609.1"/>
    </source>
</evidence>
<sequence length="227" mass="24923">MSAKVLAFDVYGTLIDTHGVVAELETRLAGNAGLAADFSRRWREKQLEYSFRRGLMGAYVPFSQCTREALDFTDRALQTQLSDVDQDHLMGVYARLPAFPEAAGALARLDRAGVRCVAFSNGTAEAVEGLLDQAGILGHFEAVVSVDEVKRFKPDPAVYAHLRQRLEVEPGDTWLISSNAFDVIGARHAGLHAAWVRRSPEAPFDPWGIEPDVTVGDLESLAERLVQ</sequence>
<dbReference type="SUPFAM" id="SSF56784">
    <property type="entry name" value="HAD-like"/>
    <property type="match status" value="1"/>
</dbReference>
<dbReference type="Pfam" id="PF00702">
    <property type="entry name" value="Hydrolase"/>
    <property type="match status" value="1"/>
</dbReference>
<gene>
    <name evidence="4" type="ORF">SAMN04487954_107164</name>
</gene>
<comment type="function">
    <text evidence="3">Catalyzes the hydrolytic dehalogenation of small (S)-2-haloalkanoic acids to yield the corresponding (R)-2-hydroxyalkanoic acids.</text>
</comment>
<dbReference type="SFLD" id="SFLDG01129">
    <property type="entry name" value="C1.5:_HAD__Beta-PGM__Phosphata"/>
    <property type="match status" value="1"/>
</dbReference>
<dbReference type="InterPro" id="IPR023214">
    <property type="entry name" value="HAD_sf"/>
</dbReference>
<reference evidence="4 5" key="1">
    <citation type="submission" date="2016-10" db="EMBL/GenBank/DDBJ databases">
        <authorList>
            <person name="de Groot N.N."/>
        </authorList>
    </citation>
    <scope>NUCLEOTIDE SEQUENCE [LARGE SCALE GENOMIC DNA]</scope>
    <source>
        <strain evidence="4 5">CGMCC 1.6133</strain>
    </source>
</reference>
<evidence type="ECO:0000256" key="1">
    <source>
        <dbReference type="ARBA" id="ARBA00008106"/>
    </source>
</evidence>
<dbReference type="InterPro" id="IPR036412">
    <property type="entry name" value="HAD-like_sf"/>
</dbReference>
<comment type="catalytic activity">
    <reaction evidence="3">
        <text>an (S)-2-haloacid + H2O = a (2R)-2-hydroxycarboxylate + a halide anion + H(+)</text>
        <dbReference type="Rhea" id="RHEA:11192"/>
        <dbReference type="ChEBI" id="CHEBI:15377"/>
        <dbReference type="ChEBI" id="CHEBI:15378"/>
        <dbReference type="ChEBI" id="CHEBI:16042"/>
        <dbReference type="ChEBI" id="CHEBI:58314"/>
        <dbReference type="ChEBI" id="CHEBI:137405"/>
        <dbReference type="EC" id="3.8.1.2"/>
    </reaction>
</comment>
<dbReference type="Gene3D" id="3.40.50.1000">
    <property type="entry name" value="HAD superfamily/HAD-like"/>
    <property type="match status" value="1"/>
</dbReference>
<proteinExistence type="inferred from homology"/>
<dbReference type="InterPro" id="IPR023198">
    <property type="entry name" value="PGP-like_dom2"/>
</dbReference>
<dbReference type="PANTHER" id="PTHR43316">
    <property type="entry name" value="HYDROLASE, HALOACID DELAHOGENASE-RELATED"/>
    <property type="match status" value="1"/>
</dbReference>
<dbReference type="STRING" id="376427.SAMN04487954_107164"/>
<dbReference type="CDD" id="cd02588">
    <property type="entry name" value="HAD_L2-DEX"/>
    <property type="match status" value="1"/>
</dbReference>
<protein>
    <recommendedName>
        <fullName evidence="3">(S)-2-haloacid dehalogenase</fullName>
        <ecNumber evidence="3">3.8.1.2</ecNumber>
    </recommendedName>
    <alternativeName>
        <fullName evidence="3">2-haloalkanoic acid dehalogenase</fullName>
    </alternativeName>
    <alternativeName>
        <fullName evidence="3">Halocarboxylic acid halidohydrolase</fullName>
    </alternativeName>
    <alternativeName>
        <fullName evidence="3">L-2-haloacid dehalogenase</fullName>
    </alternativeName>
</protein>
<dbReference type="PANTHER" id="PTHR43316:SF3">
    <property type="entry name" value="HALOACID DEHALOGENASE, TYPE II (AFU_ORTHOLOGUE AFUA_2G07750)-RELATED"/>
    <property type="match status" value="1"/>
</dbReference>
<keyword evidence="5" id="KW-1185">Reference proteome</keyword>
<dbReference type="Proteomes" id="UP000198525">
    <property type="component" value="Unassembled WGS sequence"/>
</dbReference>
<name>A0A1G8W5P8_9GAMM</name>
<dbReference type="GO" id="GO:0018784">
    <property type="term" value="F:(S)-2-haloacid dehalogenase activity"/>
    <property type="evidence" value="ECO:0007669"/>
    <property type="project" value="UniProtKB-UniRule"/>
</dbReference>
<dbReference type="InterPro" id="IPR006328">
    <property type="entry name" value="2-HAD"/>
</dbReference>
<organism evidence="4 5">
    <name type="scientific">Billgrantia gudaonensis</name>
    <dbReference type="NCBI Taxonomy" id="376427"/>
    <lineage>
        <taxon>Bacteria</taxon>
        <taxon>Pseudomonadati</taxon>
        <taxon>Pseudomonadota</taxon>
        <taxon>Gammaproteobacteria</taxon>
        <taxon>Oceanospirillales</taxon>
        <taxon>Halomonadaceae</taxon>
        <taxon>Billgrantia</taxon>
    </lineage>
</organism>
<dbReference type="OrthoDB" id="5865007at2"/>
<dbReference type="InterPro" id="IPR051540">
    <property type="entry name" value="S-2-haloacid_dehalogenase"/>
</dbReference>
<keyword evidence="2 3" id="KW-0378">Hydrolase</keyword>